<dbReference type="Proteomes" id="UP000007962">
    <property type="component" value="Chromosome"/>
</dbReference>
<proteinExistence type="predicted"/>
<name>C5BXZ7_BEUC1</name>
<protein>
    <submittedName>
        <fullName evidence="1">Uncharacterized protein</fullName>
    </submittedName>
</protein>
<keyword evidence="2" id="KW-1185">Reference proteome</keyword>
<gene>
    <name evidence="1" type="ordered locus">Bcav_0629</name>
</gene>
<reference evidence="1 2" key="1">
    <citation type="journal article" date="2009" name="Stand. Genomic Sci.">
        <title>Complete genome sequence of Beutenbergia cavernae type strain (HKI 0122).</title>
        <authorList>
            <person name="Land M."/>
            <person name="Pukall R."/>
            <person name="Abt B."/>
            <person name="Goker M."/>
            <person name="Rohde M."/>
            <person name="Glavina Del Rio T."/>
            <person name="Tice H."/>
            <person name="Copeland A."/>
            <person name="Cheng J.F."/>
            <person name="Lucas S."/>
            <person name="Chen F."/>
            <person name="Nolan M."/>
            <person name="Bruce D."/>
            <person name="Goodwin L."/>
            <person name="Pitluck S."/>
            <person name="Ivanova N."/>
            <person name="Mavromatis K."/>
            <person name="Ovchinnikova G."/>
            <person name="Pati A."/>
            <person name="Chen A."/>
            <person name="Palaniappan K."/>
            <person name="Hauser L."/>
            <person name="Chang Y.J."/>
            <person name="Jefferies C.C."/>
            <person name="Saunders E."/>
            <person name="Brettin T."/>
            <person name="Detter J.C."/>
            <person name="Han C."/>
            <person name="Chain P."/>
            <person name="Bristow J."/>
            <person name="Eisen J.A."/>
            <person name="Markowitz V."/>
            <person name="Hugenholtz P."/>
            <person name="Kyrpides N.C."/>
            <person name="Klenk H.P."/>
            <person name="Lapidus A."/>
        </authorList>
    </citation>
    <scope>NUCLEOTIDE SEQUENCE [LARGE SCALE GENOMIC DNA]</scope>
    <source>
        <strain evidence="2">ATCC BAA-8 / DSM 12333 / NBRC 16432</strain>
    </source>
</reference>
<evidence type="ECO:0000313" key="2">
    <source>
        <dbReference type="Proteomes" id="UP000007962"/>
    </source>
</evidence>
<dbReference type="AlphaFoldDB" id="C5BXZ7"/>
<accession>C5BXZ7</accession>
<dbReference type="STRING" id="471853.Bcav_0629"/>
<evidence type="ECO:0000313" key="1">
    <source>
        <dbReference type="EMBL" id="ACQ78891.1"/>
    </source>
</evidence>
<dbReference type="EMBL" id="CP001618">
    <property type="protein sequence ID" value="ACQ78891.1"/>
    <property type="molecule type" value="Genomic_DNA"/>
</dbReference>
<dbReference type="RefSeq" id="WP_012725671.1">
    <property type="nucleotide sequence ID" value="NC_012669.1"/>
</dbReference>
<dbReference type="KEGG" id="bcv:Bcav_0629"/>
<dbReference type="InterPro" id="IPR043755">
    <property type="entry name" value="DUF5701"/>
</dbReference>
<dbReference type="eggNOG" id="ENOG502ZXN2">
    <property type="taxonomic scope" value="Bacteria"/>
</dbReference>
<dbReference type="Pfam" id="PF18959">
    <property type="entry name" value="DUF5701"/>
    <property type="match status" value="1"/>
</dbReference>
<sequence>MRATIARPTTVPAPHEGVPFDGAVELERQVSRLLDLGYPELLGVDEATFRTRLEPLRSHARDLGERTAWDADAVGRDDAIPFVLVLPGIPADAAARRMELAGRAGTSMLTEEEWAGFVPRPDVALPRDDDGERSFAYLLTDIDTGSDLRDVTPEDAVRAIQARDRSPLTVAEGIAVVTQRPDMLRRNRCYSLAGSRRGDQRVPAVWISGERAPKLGWCWDRNPHTWLGTASAQERRAA</sequence>
<organism evidence="1 2">
    <name type="scientific">Beutenbergia cavernae (strain ATCC BAA-8 / DSM 12333 / CCUG 43141 / JCM 11478 / NBRC 16432 / NCIMB 13614 / HKI 0122)</name>
    <dbReference type="NCBI Taxonomy" id="471853"/>
    <lineage>
        <taxon>Bacteria</taxon>
        <taxon>Bacillati</taxon>
        <taxon>Actinomycetota</taxon>
        <taxon>Actinomycetes</taxon>
        <taxon>Micrococcales</taxon>
        <taxon>Beutenbergiaceae</taxon>
        <taxon>Beutenbergia</taxon>
    </lineage>
</organism>
<dbReference type="HOGENOM" id="CLU_085950_0_0_11"/>